<gene>
    <name evidence="4" type="ORF">TGPRC2_226072A</name>
</gene>
<feature type="compositionally biased region" description="Basic and acidic residues" evidence="3">
    <location>
        <begin position="265"/>
        <end position="278"/>
    </location>
</feature>
<feature type="region of interest" description="Disordered" evidence="3">
    <location>
        <begin position="570"/>
        <end position="590"/>
    </location>
</feature>
<dbReference type="EMBL" id="AHZP02000819">
    <property type="protein sequence ID" value="KYK69373.1"/>
    <property type="molecule type" value="Genomic_DNA"/>
</dbReference>
<feature type="compositionally biased region" description="Basic and acidic residues" evidence="3">
    <location>
        <begin position="405"/>
        <end position="416"/>
    </location>
</feature>
<reference evidence="5" key="1">
    <citation type="submission" date="2016-03" db="EMBL/GenBank/DDBJ databases">
        <authorList>
            <person name="Sibley D."/>
            <person name="Venepally P."/>
            <person name="Karamycheva S."/>
            <person name="Hadjithomas M."/>
            <person name="Khan A."/>
            <person name="Brunk B."/>
            <person name="Roos D."/>
            <person name="Caler E."/>
            <person name="Lorenzi H."/>
        </authorList>
    </citation>
    <scope>NUCLEOTIDE SEQUENCE [LARGE SCALE GENOMIC DNA]</scope>
    <source>
        <strain evidence="5">TgCatPRC2</strain>
    </source>
</reference>
<accession>A0A151HJ08</accession>
<feature type="compositionally biased region" description="Basic and acidic residues" evidence="3">
    <location>
        <begin position="293"/>
        <end position="310"/>
    </location>
</feature>
<evidence type="ECO:0000256" key="1">
    <source>
        <dbReference type="ARBA" id="ARBA00022801"/>
    </source>
</evidence>
<sequence>MLAVLVPLSRSFLSRTYVETHQFSRRLSDLSASLQRFLYSLERSGGCKPVRAARTRSVCWRMLPDLLPCVSTQLKMRFVQVSRLSPSPCGLLSLSLLYLVFSLRCAAASSPRFAGDSFGIAWVSDVHLDPLYSPVAHIEDWCRPSSSRSSSALLSPSSLDSGAASRQKADAEQSSNSTYGGESRSRDQDDAKRAEANSRDSRAQSAETLSPLRGWRGAETNPNIGRAGCDSSPLLFRLLLDSVEREIRRRKSKDQKATKPQTSKELAEMPEPKTEAEKTAGAQQRELSDAEEDERRSTDWGQEREEERLRNTPIEAVLFSGDFAAHYDDSESQKRMAAIKMAAQAVLSRFAPASPSSSSMPSARLRRVSASADSGEHRAEAEARSGERGKHQASDGDRDEGDRDEGDRDEGYRDEGLAAGAADSAGDRRAGETGTAASATPVQVIFVVGNNDLPRDYHIPETLNKWSVALYKLWRPILPGDPQTKETFERGLFYRTRLATRPSVRVLCLNTVFYARMAREREKGEEDLVAESDPAGQFAWMARELQDARELQEQCSEELELEAGVGQEELRRQRATVASSEMREPVGIPS</sequence>
<dbReference type="OrthoDB" id="348678at2759"/>
<evidence type="ECO:0000256" key="3">
    <source>
        <dbReference type="SAM" id="MobiDB-lite"/>
    </source>
</evidence>
<dbReference type="GO" id="GO:0005615">
    <property type="term" value="C:extracellular space"/>
    <property type="evidence" value="ECO:0007669"/>
    <property type="project" value="TreeGrafter"/>
</dbReference>
<feature type="region of interest" description="Disordered" evidence="3">
    <location>
        <begin position="152"/>
        <end position="228"/>
    </location>
</feature>
<name>A0A151HJ08_TOXGO</name>
<proteinExistence type="predicted"/>
<dbReference type="GO" id="GO:0008081">
    <property type="term" value="F:phosphoric diester hydrolase activity"/>
    <property type="evidence" value="ECO:0007669"/>
    <property type="project" value="TreeGrafter"/>
</dbReference>
<feature type="compositionally biased region" description="Basic and acidic residues" evidence="3">
    <location>
        <begin position="374"/>
        <end position="396"/>
    </location>
</feature>
<feature type="region of interest" description="Disordered" evidence="3">
    <location>
        <begin position="352"/>
        <end position="436"/>
    </location>
</feature>
<dbReference type="AlphaFoldDB" id="A0A151HJ08"/>
<evidence type="ECO:0000313" key="5">
    <source>
        <dbReference type="Proteomes" id="UP000075225"/>
    </source>
</evidence>
<dbReference type="InterPro" id="IPR029052">
    <property type="entry name" value="Metallo-depent_PP-like"/>
</dbReference>
<feature type="compositionally biased region" description="Low complexity" evidence="3">
    <location>
        <begin position="152"/>
        <end position="166"/>
    </location>
</feature>
<keyword evidence="1" id="KW-0378">Hydrolase</keyword>
<feature type="compositionally biased region" description="Basic and acidic residues" evidence="3">
    <location>
        <begin position="183"/>
        <end position="202"/>
    </location>
</feature>
<protein>
    <submittedName>
        <fullName evidence="4">Ser/Thr phosphatase family protein</fullName>
    </submittedName>
</protein>
<dbReference type="PANTHER" id="PTHR10340">
    <property type="entry name" value="SPHINGOMYELIN PHOSPHODIESTERASE"/>
    <property type="match status" value="1"/>
</dbReference>
<evidence type="ECO:0000256" key="2">
    <source>
        <dbReference type="ARBA" id="ARBA00023180"/>
    </source>
</evidence>
<feature type="region of interest" description="Disordered" evidence="3">
    <location>
        <begin position="247"/>
        <end position="318"/>
    </location>
</feature>
<feature type="compositionally biased region" description="Low complexity" evidence="3">
    <location>
        <begin position="352"/>
        <end position="363"/>
    </location>
</feature>
<comment type="caution">
    <text evidence="4">The sequence shown here is derived from an EMBL/GenBank/DDBJ whole genome shotgun (WGS) entry which is preliminary data.</text>
</comment>
<dbReference type="PANTHER" id="PTHR10340:SF57">
    <property type="entry name" value="METALLOPHOS DOMAIN-CONTAINING PROTEIN"/>
    <property type="match status" value="1"/>
</dbReference>
<dbReference type="SUPFAM" id="SSF56300">
    <property type="entry name" value="Metallo-dependent phosphatases"/>
    <property type="match status" value="1"/>
</dbReference>
<evidence type="ECO:0000313" key="4">
    <source>
        <dbReference type="EMBL" id="KYK69373.1"/>
    </source>
</evidence>
<keyword evidence="2" id="KW-0325">Glycoprotein</keyword>
<dbReference type="Proteomes" id="UP000075225">
    <property type="component" value="Unassembled WGS sequence"/>
</dbReference>
<organism evidence="4 5">
    <name type="scientific">Toxoplasma gondii TgCatPRC2</name>
    <dbReference type="NCBI Taxonomy" id="1130821"/>
    <lineage>
        <taxon>Eukaryota</taxon>
        <taxon>Sar</taxon>
        <taxon>Alveolata</taxon>
        <taxon>Apicomplexa</taxon>
        <taxon>Conoidasida</taxon>
        <taxon>Coccidia</taxon>
        <taxon>Eucoccidiorida</taxon>
        <taxon>Eimeriorina</taxon>
        <taxon>Sarcocystidae</taxon>
        <taxon>Toxoplasma</taxon>
    </lineage>
</organism>
<dbReference type="VEuPathDB" id="ToxoDB:TGPRC2_226072A"/>